<dbReference type="VEuPathDB" id="FungiDB:SPRG_08425"/>
<evidence type="ECO:0000313" key="2">
    <source>
        <dbReference type="Proteomes" id="UP000030745"/>
    </source>
</evidence>
<name>A0A067CII6_SAPPC</name>
<dbReference type="STRING" id="695850.A0A067CII6"/>
<dbReference type="KEGG" id="spar:SPRG_08425"/>
<dbReference type="InterPro" id="IPR052050">
    <property type="entry name" value="SecEffector_AnkRepeat"/>
</dbReference>
<accession>A0A067CII6</accession>
<dbReference type="AlphaFoldDB" id="A0A067CII6"/>
<dbReference type="InterPro" id="IPR002110">
    <property type="entry name" value="Ankyrin_rpt"/>
</dbReference>
<dbReference type="PANTHER" id="PTHR46586">
    <property type="entry name" value="ANKYRIN REPEAT-CONTAINING PROTEIN"/>
    <property type="match status" value="1"/>
</dbReference>
<organism evidence="1 2">
    <name type="scientific">Saprolegnia parasitica (strain CBS 223.65)</name>
    <dbReference type="NCBI Taxonomy" id="695850"/>
    <lineage>
        <taxon>Eukaryota</taxon>
        <taxon>Sar</taxon>
        <taxon>Stramenopiles</taxon>
        <taxon>Oomycota</taxon>
        <taxon>Saprolegniomycetes</taxon>
        <taxon>Saprolegniales</taxon>
        <taxon>Saprolegniaceae</taxon>
        <taxon>Saprolegnia</taxon>
    </lineage>
</organism>
<dbReference type="Proteomes" id="UP000030745">
    <property type="component" value="Unassembled WGS sequence"/>
</dbReference>
<keyword evidence="2" id="KW-1185">Reference proteome</keyword>
<dbReference type="EMBL" id="KK583225">
    <property type="protein sequence ID" value="KDO26351.1"/>
    <property type="molecule type" value="Genomic_DNA"/>
</dbReference>
<dbReference type="Pfam" id="PF12796">
    <property type="entry name" value="Ank_2"/>
    <property type="match status" value="1"/>
</dbReference>
<protein>
    <submittedName>
        <fullName evidence="1">Uncharacterized protein</fullName>
    </submittedName>
</protein>
<evidence type="ECO:0000313" key="1">
    <source>
        <dbReference type="EMBL" id="KDO26351.1"/>
    </source>
</evidence>
<dbReference type="GeneID" id="24130644"/>
<dbReference type="Gene3D" id="1.25.40.20">
    <property type="entry name" value="Ankyrin repeat-containing domain"/>
    <property type="match status" value="1"/>
</dbReference>
<dbReference type="OrthoDB" id="73689at2759"/>
<dbReference type="OMA" id="ERRCLLH"/>
<dbReference type="RefSeq" id="XP_012203049.1">
    <property type="nucleotide sequence ID" value="XM_012347659.1"/>
</dbReference>
<proteinExistence type="predicted"/>
<dbReference type="SUPFAM" id="SSF48403">
    <property type="entry name" value="Ankyrin repeat"/>
    <property type="match status" value="1"/>
</dbReference>
<dbReference type="PANTHER" id="PTHR46586:SF3">
    <property type="entry name" value="ANKYRIN REPEAT-CONTAINING PROTEIN"/>
    <property type="match status" value="1"/>
</dbReference>
<dbReference type="InterPro" id="IPR036770">
    <property type="entry name" value="Ankyrin_rpt-contain_sf"/>
</dbReference>
<gene>
    <name evidence="1" type="ORF">SPRG_08425</name>
</gene>
<reference evidence="1 2" key="1">
    <citation type="journal article" date="2013" name="PLoS Genet.">
        <title>Distinctive expansion of potential virulence genes in the genome of the oomycete fish pathogen Saprolegnia parasitica.</title>
        <authorList>
            <person name="Jiang R.H."/>
            <person name="de Bruijn I."/>
            <person name="Haas B.J."/>
            <person name="Belmonte R."/>
            <person name="Lobach L."/>
            <person name="Christie J."/>
            <person name="van den Ackerveken G."/>
            <person name="Bottin A."/>
            <person name="Bulone V."/>
            <person name="Diaz-Moreno S.M."/>
            <person name="Dumas B."/>
            <person name="Fan L."/>
            <person name="Gaulin E."/>
            <person name="Govers F."/>
            <person name="Grenville-Briggs L.J."/>
            <person name="Horner N.R."/>
            <person name="Levin J.Z."/>
            <person name="Mammella M."/>
            <person name="Meijer H.J."/>
            <person name="Morris P."/>
            <person name="Nusbaum C."/>
            <person name="Oome S."/>
            <person name="Phillips A.J."/>
            <person name="van Rooyen D."/>
            <person name="Rzeszutek E."/>
            <person name="Saraiva M."/>
            <person name="Secombes C.J."/>
            <person name="Seidl M.F."/>
            <person name="Snel B."/>
            <person name="Stassen J.H."/>
            <person name="Sykes S."/>
            <person name="Tripathy S."/>
            <person name="van den Berg H."/>
            <person name="Vega-Arreguin J.C."/>
            <person name="Wawra S."/>
            <person name="Young S.K."/>
            <person name="Zeng Q."/>
            <person name="Dieguez-Uribeondo J."/>
            <person name="Russ C."/>
            <person name="Tyler B.M."/>
            <person name="van West P."/>
        </authorList>
    </citation>
    <scope>NUCLEOTIDE SEQUENCE [LARGE SCALE GENOMIC DNA]</scope>
    <source>
        <strain evidence="1 2">CBS 223.65</strain>
    </source>
</reference>
<sequence length="223" mass="24353">MTAVAVLTVPELFAQIVSYQAGLLASLHDYVAAWHATVFRTLPRIVYDVARSERRCLLHHAIATAKSTHLIRAIIDWRPFWLSGLAIDVAAAAGQLELLQYFHNEHPTLIGSFRALDRAAGHGHGSVVRFLHQFRSEGASVAAMDDAAGNGHLDVVRFLHAHRGEGCTTAAIDRAAAAGHLHVVQFLLRHRSEGFTASAVASARGHDGIACVLARYQYSHHRH</sequence>